<reference evidence="3" key="2">
    <citation type="submission" date="2016-11" db="EMBL/GenBank/DDBJ databases">
        <authorList>
            <person name="Varghese N."/>
            <person name="Submissions S."/>
        </authorList>
    </citation>
    <scope>NUCLEOTIDE SEQUENCE</scope>
    <source>
        <strain evidence="3">DSM 4029</strain>
    </source>
</reference>
<reference evidence="4" key="1">
    <citation type="submission" date="2016-11" db="EMBL/GenBank/DDBJ databases">
        <authorList>
            <person name="Jaros S."/>
            <person name="Januszkiewicz K."/>
            <person name="Wedrychowicz H."/>
        </authorList>
    </citation>
    <scope>NUCLEOTIDE SEQUENCE [LARGE SCALE GENOMIC DNA]</scope>
    <source>
        <strain evidence="4">DSM 4029</strain>
    </source>
</reference>
<reference evidence="2 5" key="3">
    <citation type="journal article" date="2019" name="Nat. Med.">
        <title>A library of human gut bacterial isolates paired with longitudinal multiomics data enables mechanistic microbiome research.</title>
        <authorList>
            <person name="Poyet M."/>
            <person name="Groussin M."/>
            <person name="Gibbons S.M."/>
            <person name="Avila-Pacheco J."/>
            <person name="Jiang X."/>
            <person name="Kearney S.M."/>
            <person name="Perrotta A.R."/>
            <person name="Berdy B."/>
            <person name="Zhao S."/>
            <person name="Lieberman T.D."/>
            <person name="Swanson P.K."/>
            <person name="Smith M."/>
            <person name="Roesemann S."/>
            <person name="Alexander J.E."/>
            <person name="Rich S.A."/>
            <person name="Livny J."/>
            <person name="Vlamakis H."/>
            <person name="Clish C."/>
            <person name="Bullock K."/>
            <person name="Deik A."/>
            <person name="Scott J."/>
            <person name="Pierce K.A."/>
            <person name="Xavier R.J."/>
            <person name="Alm E.J."/>
        </authorList>
    </citation>
    <scope>NUCLEOTIDE SEQUENCE [LARGE SCALE GENOMIC DNA]</scope>
    <source>
        <strain evidence="2 5">BIOML-A2</strain>
    </source>
</reference>
<dbReference type="InterPro" id="IPR000994">
    <property type="entry name" value="Pept_M24"/>
</dbReference>
<comment type="caution">
    <text evidence="3">The sequence shown here is derived from an EMBL/GenBank/DDBJ whole genome shotgun (WGS) entry which is preliminary data.</text>
</comment>
<dbReference type="Proteomes" id="UP000474718">
    <property type="component" value="Unassembled WGS sequence"/>
</dbReference>
<organism evidence="3 4">
    <name type="scientific">Bittarella massiliensis</name>
    <name type="common">ex Durand et al. 2017</name>
    <dbReference type="NCBI Taxonomy" id="1720313"/>
    <lineage>
        <taxon>Bacteria</taxon>
        <taxon>Bacillati</taxon>
        <taxon>Bacillota</taxon>
        <taxon>Clostridia</taxon>
        <taxon>Eubacteriales</taxon>
        <taxon>Oscillospiraceae</taxon>
        <taxon>Bittarella (ex Durand et al. 2017)</taxon>
    </lineage>
</organism>
<evidence type="ECO:0000313" key="5">
    <source>
        <dbReference type="Proteomes" id="UP000474718"/>
    </source>
</evidence>
<name>A0AAQ1MD04_9FIRM</name>
<dbReference type="SUPFAM" id="SSF55920">
    <property type="entry name" value="Creatinase/aminopeptidase"/>
    <property type="match status" value="1"/>
</dbReference>
<dbReference type="InterPro" id="IPR036005">
    <property type="entry name" value="Creatinase/aminopeptidase-like"/>
</dbReference>
<evidence type="ECO:0000313" key="2">
    <source>
        <dbReference type="EMBL" id="MZL70706.1"/>
    </source>
</evidence>
<keyword evidence="5" id="KW-1185">Reference proteome</keyword>
<dbReference type="Pfam" id="PF00557">
    <property type="entry name" value="Peptidase_M24"/>
    <property type="match status" value="1"/>
</dbReference>
<dbReference type="PANTHER" id="PTHR46112">
    <property type="entry name" value="AMINOPEPTIDASE"/>
    <property type="match status" value="1"/>
</dbReference>
<protein>
    <submittedName>
        <fullName evidence="2">M24 family metallopeptidase</fullName>
    </submittedName>
    <submittedName>
        <fullName evidence="3">Metallopeptidase family M24</fullName>
    </submittedName>
</protein>
<dbReference type="EMBL" id="FQVY01000002">
    <property type="protein sequence ID" value="SHG06272.1"/>
    <property type="molecule type" value="Genomic_DNA"/>
</dbReference>
<evidence type="ECO:0000313" key="3">
    <source>
        <dbReference type="EMBL" id="SHG06272.1"/>
    </source>
</evidence>
<dbReference type="EMBL" id="WWVX01000009">
    <property type="protein sequence ID" value="MZL70706.1"/>
    <property type="molecule type" value="Genomic_DNA"/>
</dbReference>
<feature type="domain" description="Peptidase M24" evidence="1">
    <location>
        <begin position="8"/>
        <end position="228"/>
    </location>
</feature>
<proteinExistence type="predicted"/>
<dbReference type="AlphaFoldDB" id="A0AAQ1MD04"/>
<dbReference type="Proteomes" id="UP000184089">
    <property type="component" value="Unassembled WGS sequence"/>
</dbReference>
<dbReference type="CDD" id="cd01066">
    <property type="entry name" value="APP_MetAP"/>
    <property type="match status" value="1"/>
</dbReference>
<evidence type="ECO:0000259" key="1">
    <source>
        <dbReference type="Pfam" id="PF00557"/>
    </source>
</evidence>
<dbReference type="Gene3D" id="3.90.230.10">
    <property type="entry name" value="Creatinase/methionine aminopeptidase superfamily"/>
    <property type="match status" value="1"/>
</dbReference>
<dbReference type="InterPro" id="IPR050659">
    <property type="entry name" value="Peptidase_M24B"/>
</dbReference>
<sequence length="237" mass="26837">MNIQQLKCYTEAQNIARRTMEDLEQYVAPGMTEDQIKRQAEILLIQNGSTSFWYHGVGALVHVGERTLISQGGREYRSGDTRVQETDVITVDLAPTLGTCWGDFARTIFVEDGRVVRELSELQTPAYKAAIEAEFKLHSFLLEVARPEMTFEELYFSANALIDGLGCKNLDYSGNLGHSINVLQQDRIYIEKGNTTPLKDAECECFTFEPHICKQGGAFGVKRENIYYFVDGRLKEM</sequence>
<gene>
    <name evidence="2" type="ORF">GT747_13190</name>
    <name evidence="3" type="ORF">SAMN05444424_1331</name>
</gene>
<dbReference type="PANTHER" id="PTHR46112:SF2">
    <property type="entry name" value="XAA-PRO AMINOPEPTIDASE P-RELATED"/>
    <property type="match status" value="1"/>
</dbReference>
<evidence type="ECO:0000313" key="4">
    <source>
        <dbReference type="Proteomes" id="UP000184089"/>
    </source>
</evidence>
<dbReference type="RefSeq" id="WP_021660613.1">
    <property type="nucleotide sequence ID" value="NZ_FQVY01000002.1"/>
</dbReference>
<accession>A0AAQ1MD04</accession>